<feature type="region of interest" description="Disordered" evidence="1">
    <location>
        <begin position="382"/>
        <end position="412"/>
    </location>
</feature>
<dbReference type="Pfam" id="PF20199">
    <property type="entry name" value="RepSA"/>
    <property type="match status" value="1"/>
</dbReference>
<accession>A0ABV5CSY3</accession>
<dbReference type="Proteomes" id="UP001582793">
    <property type="component" value="Unassembled WGS sequence"/>
</dbReference>
<dbReference type="RefSeq" id="WP_375735051.1">
    <property type="nucleotide sequence ID" value="NZ_JBCGDC010000051.1"/>
</dbReference>
<gene>
    <name evidence="2" type="ORF">AAFH96_18715</name>
</gene>
<organism evidence="2 3">
    <name type="scientific">Polymorphospora lycopeni</name>
    <dbReference type="NCBI Taxonomy" id="3140240"/>
    <lineage>
        <taxon>Bacteria</taxon>
        <taxon>Bacillati</taxon>
        <taxon>Actinomycetota</taxon>
        <taxon>Actinomycetes</taxon>
        <taxon>Micromonosporales</taxon>
        <taxon>Micromonosporaceae</taxon>
        <taxon>Polymorphospora</taxon>
    </lineage>
</organism>
<evidence type="ECO:0000313" key="3">
    <source>
        <dbReference type="Proteomes" id="UP001582793"/>
    </source>
</evidence>
<feature type="compositionally biased region" description="Basic and acidic residues" evidence="1">
    <location>
        <begin position="382"/>
        <end position="395"/>
    </location>
</feature>
<dbReference type="InterPro" id="IPR046828">
    <property type="entry name" value="RepSA"/>
</dbReference>
<evidence type="ECO:0000313" key="2">
    <source>
        <dbReference type="EMBL" id="MFB6395122.1"/>
    </source>
</evidence>
<name>A0ABV5CSY3_9ACTN</name>
<protein>
    <submittedName>
        <fullName evidence="2">Replication initiator</fullName>
    </submittedName>
</protein>
<sequence length="503" mass="55778">MQAQALHRAVTTPDYFGWLEHVKAAAGCVRPVRLVGTVDRVEAGTGRLLDQRRTDELPDGVVYKACGNRRASLCADCARTYQGDAFQVIRCGIIGGKTVPDTVARHPVLFTTFTAPSFGPVHNRTVTRHTCTERRRCDCRPQPCHVRRNTAPCPHGQPIACHTRHEPGDEQVGQPLCLDCYDHDHQVVWNLWSGELWRRTKQAIERHLATICRQRGIPPVQVATRNGRTRTVAPVRVSHGKVAEMQRRGAVHFHTLLRLDGIDPDNPDAVIPPPAGIGIDDLDTAIHTAVTQIAFTTPAHPDRRQGWPIAWGNQVDIRRVALTDGEVTDATVAGYLAKYATKSTEITGHCSTRLTTATINGYADPDGDHLARLIDACWRLGRPDPTTRPHQREQRQAAVDTETPTSAKPNPYTGLRRWAHMLGYGGHFLTKARRYSTTFRLLRDDRATYRRTEDHTEEIVVGAFTYAGSGWLTDGDALLANTAATTARERRRAARDETTGAAV</sequence>
<proteinExistence type="predicted"/>
<dbReference type="EMBL" id="JBCGDC010000051">
    <property type="protein sequence ID" value="MFB6395122.1"/>
    <property type="molecule type" value="Genomic_DNA"/>
</dbReference>
<keyword evidence="3" id="KW-1185">Reference proteome</keyword>
<evidence type="ECO:0000256" key="1">
    <source>
        <dbReference type="SAM" id="MobiDB-lite"/>
    </source>
</evidence>
<reference evidence="2 3" key="1">
    <citation type="submission" date="2024-04" db="EMBL/GenBank/DDBJ databases">
        <title>Polymorphospora sp. isolated from Baiyangdian Lake in Xiong'an New Area.</title>
        <authorList>
            <person name="Zhang X."/>
            <person name="Liu J."/>
        </authorList>
    </citation>
    <scope>NUCLEOTIDE SEQUENCE [LARGE SCALE GENOMIC DNA]</scope>
    <source>
        <strain evidence="2 3">2-325</strain>
    </source>
</reference>
<comment type="caution">
    <text evidence="2">The sequence shown here is derived from an EMBL/GenBank/DDBJ whole genome shotgun (WGS) entry which is preliminary data.</text>
</comment>